<dbReference type="SUPFAM" id="SSF51120">
    <property type="entry name" value="beta-Roll"/>
    <property type="match status" value="1"/>
</dbReference>
<comment type="subcellular location">
    <subcellularLocation>
        <location evidence="2">Secreted</location>
    </subcellularLocation>
</comment>
<evidence type="ECO:0000256" key="3">
    <source>
        <dbReference type="ARBA" id="ARBA00009490"/>
    </source>
</evidence>
<dbReference type="Pfam" id="PF00353">
    <property type="entry name" value="HemolysinCabind"/>
    <property type="match status" value="1"/>
</dbReference>
<evidence type="ECO:0000256" key="5">
    <source>
        <dbReference type="ARBA" id="ARBA00022737"/>
    </source>
</evidence>
<dbReference type="Gene3D" id="3.40.390.10">
    <property type="entry name" value="Collagenase (Catalytic Domain)"/>
    <property type="match status" value="1"/>
</dbReference>
<evidence type="ECO:0000313" key="7">
    <source>
        <dbReference type="EMBL" id="MFC7334074.1"/>
    </source>
</evidence>
<dbReference type="InterPro" id="IPR011049">
    <property type="entry name" value="Serralysin-like_metalloprot_C"/>
</dbReference>
<comment type="similarity">
    <text evidence="3">Belongs to the peptidase M10B family.</text>
</comment>
<dbReference type="PROSITE" id="PS00330">
    <property type="entry name" value="HEMOLYSIN_CALCIUM"/>
    <property type="match status" value="1"/>
</dbReference>
<comment type="cofactor">
    <cofactor evidence="1">
        <name>Ca(2+)</name>
        <dbReference type="ChEBI" id="CHEBI:29108"/>
    </cofactor>
</comment>
<dbReference type="InterPro" id="IPR013858">
    <property type="entry name" value="Peptidase_M10B_C"/>
</dbReference>
<dbReference type="InterPro" id="IPR018511">
    <property type="entry name" value="Hemolysin-typ_Ca-bd_CS"/>
</dbReference>
<comment type="caution">
    <text evidence="7">The sequence shown here is derived from an EMBL/GenBank/DDBJ whole genome shotgun (WGS) entry which is preliminary data.</text>
</comment>
<evidence type="ECO:0000256" key="1">
    <source>
        <dbReference type="ARBA" id="ARBA00001913"/>
    </source>
</evidence>
<dbReference type="EMBL" id="JBHTCM010000011">
    <property type="protein sequence ID" value="MFC7334074.1"/>
    <property type="molecule type" value="Genomic_DNA"/>
</dbReference>
<accession>A0ABW2KX89</accession>
<evidence type="ECO:0000313" key="8">
    <source>
        <dbReference type="Proteomes" id="UP001596456"/>
    </source>
</evidence>
<gene>
    <name evidence="7" type="ORF">ACFQPS_12955</name>
</gene>
<keyword evidence="4" id="KW-0964">Secreted</keyword>
<feature type="domain" description="Peptidase metallopeptidase" evidence="6">
    <location>
        <begin position="51"/>
        <end position="224"/>
    </location>
</feature>
<dbReference type="Proteomes" id="UP001596456">
    <property type="component" value="Unassembled WGS sequence"/>
</dbReference>
<reference evidence="8" key="1">
    <citation type="journal article" date="2019" name="Int. J. Syst. Evol. Microbiol.">
        <title>The Global Catalogue of Microorganisms (GCM) 10K type strain sequencing project: providing services to taxonomists for standard genome sequencing and annotation.</title>
        <authorList>
            <consortium name="The Broad Institute Genomics Platform"/>
            <consortium name="The Broad Institute Genome Sequencing Center for Infectious Disease"/>
            <person name="Wu L."/>
            <person name="Ma J."/>
        </authorList>
    </citation>
    <scope>NUCLEOTIDE SEQUENCE [LARGE SCALE GENOMIC DNA]</scope>
    <source>
        <strain evidence="8">CGMCC 1.16275</strain>
    </source>
</reference>
<dbReference type="InterPro" id="IPR006026">
    <property type="entry name" value="Peptidase_Metallo"/>
</dbReference>
<dbReference type="PRINTS" id="PR00313">
    <property type="entry name" value="CABNDNGRPT"/>
</dbReference>
<dbReference type="InterPro" id="IPR001343">
    <property type="entry name" value="Hemolysn_Ca-bd"/>
</dbReference>
<dbReference type="InterPro" id="IPR024079">
    <property type="entry name" value="MetalloPept_cat_dom_sf"/>
</dbReference>
<dbReference type="Pfam" id="PF08548">
    <property type="entry name" value="Peptidase_M10_C"/>
    <property type="match status" value="1"/>
</dbReference>
<dbReference type="RefSeq" id="WP_377359617.1">
    <property type="nucleotide sequence ID" value="NZ_JBHTCM010000011.1"/>
</dbReference>
<sequence length="486" mass="51603">MSAVRPLSFRSAAREFPVDAGTGKEIWDTDTIAEHLIRTGTAWAAPGGVVRYGFIDHRPAEGYSPNGEADGFSPFSAAQREAARQAAALWDDVLAIRFVEDTRPDGGQIRFANTTTGPGQAWAYFPDARAAAGGDVWVNPDQASNLQLAPGYYGLTTLVHEMGHALGLSHPGDYDAGDDGEISYAASAEYFQDSRQYSIMSYWDARLTGADHVDWWDLRFVYAASPLLHDIAAAQRLYGADMTTRTGDTTYGFNASADLADRPSFDFSRNTQPVVALWDAGGTDTLDFSGFATPTVLDLRQGAFSSAGGRADVPADYASQGDSLLKQNIAIAYGTVIENAVGGSGDDLVIGNEVANRLDGGAGDDTLVGAQGRDTLIGGAGDDLFRLIRPGDSPVRAPDVIFDFDRAGDDRIDLSAMDADLHRAGDQDFRFIGSATFTGAGQIRAVGTDLGMLVQGNVKVDGVIDFALLLLGVTRLDADDFLGLVG</sequence>
<dbReference type="InterPro" id="IPR034033">
    <property type="entry name" value="Serralysin-like"/>
</dbReference>
<proteinExistence type="inferred from homology"/>
<dbReference type="Gene3D" id="2.150.10.10">
    <property type="entry name" value="Serralysin-like metalloprotease, C-terminal"/>
    <property type="match status" value="1"/>
</dbReference>
<organism evidence="7 8">
    <name type="scientific">Rhodocista pekingensis</name>
    <dbReference type="NCBI Taxonomy" id="201185"/>
    <lineage>
        <taxon>Bacteria</taxon>
        <taxon>Pseudomonadati</taxon>
        <taxon>Pseudomonadota</taxon>
        <taxon>Alphaproteobacteria</taxon>
        <taxon>Rhodospirillales</taxon>
        <taxon>Azospirillaceae</taxon>
        <taxon>Rhodocista</taxon>
    </lineage>
</organism>
<dbReference type="SMART" id="SM00235">
    <property type="entry name" value="ZnMc"/>
    <property type="match status" value="1"/>
</dbReference>
<evidence type="ECO:0000256" key="2">
    <source>
        <dbReference type="ARBA" id="ARBA00004613"/>
    </source>
</evidence>
<dbReference type="SUPFAM" id="SSF55486">
    <property type="entry name" value="Metalloproteases ('zincins'), catalytic domain"/>
    <property type="match status" value="1"/>
</dbReference>
<keyword evidence="5" id="KW-0677">Repeat</keyword>
<protein>
    <submittedName>
        <fullName evidence="7">M10 family metallopeptidase</fullName>
    </submittedName>
</protein>
<dbReference type="CDD" id="cd04277">
    <property type="entry name" value="ZnMc_serralysin_like"/>
    <property type="match status" value="1"/>
</dbReference>
<evidence type="ECO:0000259" key="6">
    <source>
        <dbReference type="SMART" id="SM00235"/>
    </source>
</evidence>
<keyword evidence="8" id="KW-1185">Reference proteome</keyword>
<name>A0ABW2KX89_9PROT</name>
<evidence type="ECO:0000256" key="4">
    <source>
        <dbReference type="ARBA" id="ARBA00022525"/>
    </source>
</evidence>